<organism evidence="2 3">
    <name type="scientific">Cephus cinctus</name>
    <name type="common">Wheat stem sawfly</name>
    <dbReference type="NCBI Taxonomy" id="211228"/>
    <lineage>
        <taxon>Eukaryota</taxon>
        <taxon>Metazoa</taxon>
        <taxon>Ecdysozoa</taxon>
        <taxon>Arthropoda</taxon>
        <taxon>Hexapoda</taxon>
        <taxon>Insecta</taxon>
        <taxon>Pterygota</taxon>
        <taxon>Neoptera</taxon>
        <taxon>Endopterygota</taxon>
        <taxon>Hymenoptera</taxon>
        <taxon>Cephoidea</taxon>
        <taxon>Cephidae</taxon>
        <taxon>Cephus</taxon>
    </lineage>
</organism>
<dbReference type="Proteomes" id="UP000694920">
    <property type="component" value="Unplaced"/>
</dbReference>
<dbReference type="InterPro" id="IPR035959">
    <property type="entry name" value="RutC-like_sf"/>
</dbReference>
<dbReference type="GeneID" id="107267781"/>
<dbReference type="InterPro" id="IPR006175">
    <property type="entry name" value="YjgF/YER057c/UK114"/>
</dbReference>
<dbReference type="CTD" id="34897"/>
<dbReference type="Pfam" id="PF01042">
    <property type="entry name" value="Ribonuc_L-PSP"/>
    <property type="match status" value="1"/>
</dbReference>
<dbReference type="AlphaFoldDB" id="A0AAJ7BVB7"/>
<evidence type="ECO:0000313" key="3">
    <source>
        <dbReference type="RefSeq" id="XP_015595348.1"/>
    </source>
</evidence>
<dbReference type="GO" id="GO:0019239">
    <property type="term" value="F:deaminase activity"/>
    <property type="evidence" value="ECO:0007669"/>
    <property type="project" value="TreeGrafter"/>
</dbReference>
<dbReference type="InterPro" id="IPR006056">
    <property type="entry name" value="RidA"/>
</dbReference>
<evidence type="ECO:0000256" key="1">
    <source>
        <dbReference type="ARBA" id="ARBA00010552"/>
    </source>
</evidence>
<dbReference type="PROSITE" id="PS01094">
    <property type="entry name" value="UPF0076"/>
    <property type="match status" value="1"/>
</dbReference>
<dbReference type="GO" id="GO:0005829">
    <property type="term" value="C:cytosol"/>
    <property type="evidence" value="ECO:0007669"/>
    <property type="project" value="TreeGrafter"/>
</dbReference>
<dbReference type="InterPro" id="IPR019897">
    <property type="entry name" value="RidA_CS"/>
</dbReference>
<comment type="similarity">
    <text evidence="1">Belongs to the RutC family.</text>
</comment>
<dbReference type="FunFam" id="3.30.1330.40:FF:000001">
    <property type="entry name" value="L-PSP family endoribonuclease"/>
    <property type="match status" value="1"/>
</dbReference>
<sequence>MLIRVLYSGACTIVQCEWNVESVIMASRKIIRKIIDSPLAPKPVGPYNQAILVDRTLYVSGVLGVKRSEGKLVSGGVAAEARQALINMQYILEEAGSNFEKVVKTTILLNNIEDFAAVNEIYKEFFTKNYPARSTFQVGKLPVGAQVEIEAVAVTDDVENA</sequence>
<evidence type="ECO:0000313" key="2">
    <source>
        <dbReference type="Proteomes" id="UP000694920"/>
    </source>
</evidence>
<accession>A0AAJ7BVB7</accession>
<dbReference type="NCBIfam" id="TIGR00004">
    <property type="entry name" value="Rid family detoxifying hydrolase"/>
    <property type="match status" value="1"/>
</dbReference>
<dbReference type="RefSeq" id="XP_015595348.1">
    <property type="nucleotide sequence ID" value="XM_015739862.2"/>
</dbReference>
<dbReference type="SUPFAM" id="SSF55298">
    <property type="entry name" value="YjgF-like"/>
    <property type="match status" value="1"/>
</dbReference>
<gene>
    <name evidence="3" type="primary">LOC107267781</name>
</gene>
<name>A0AAJ7BVB7_CEPCN</name>
<dbReference type="PANTHER" id="PTHR11803:SF39">
    <property type="entry name" value="2-IMINOBUTANOATE_2-IMINOPROPANOATE DEAMINASE"/>
    <property type="match status" value="1"/>
</dbReference>
<proteinExistence type="inferred from homology"/>
<dbReference type="CDD" id="cd00448">
    <property type="entry name" value="YjgF_YER057c_UK114_family"/>
    <property type="match status" value="1"/>
</dbReference>
<keyword evidence="2" id="KW-1185">Reference proteome</keyword>
<dbReference type="KEGG" id="ccin:107267781"/>
<dbReference type="Gene3D" id="3.30.1330.40">
    <property type="entry name" value="RutC-like"/>
    <property type="match status" value="1"/>
</dbReference>
<dbReference type="PANTHER" id="PTHR11803">
    <property type="entry name" value="2-IMINOBUTANOATE/2-IMINOPROPANOATE DEAMINASE RIDA"/>
    <property type="match status" value="1"/>
</dbReference>
<reference evidence="3" key="1">
    <citation type="submission" date="2025-08" db="UniProtKB">
        <authorList>
            <consortium name="RefSeq"/>
        </authorList>
    </citation>
    <scope>IDENTIFICATION</scope>
</reference>
<protein>
    <submittedName>
        <fullName evidence="3">2-iminobutanoate/2-iminopropanoate deaminase</fullName>
    </submittedName>
</protein>
<dbReference type="GO" id="GO:0005739">
    <property type="term" value="C:mitochondrion"/>
    <property type="evidence" value="ECO:0007669"/>
    <property type="project" value="TreeGrafter"/>
</dbReference>